<reference evidence="3 4" key="1">
    <citation type="submission" date="2023-12" db="EMBL/GenBank/DDBJ databases">
        <title>Thiobacillus sedimentum sp. nov., a chemolithoautotrophic sulfur-oxidizing bacterium isolated from freshwater sediment.</title>
        <authorList>
            <person name="Luo J."/>
            <person name="Dai C."/>
        </authorList>
    </citation>
    <scope>NUCLEOTIDE SEQUENCE [LARGE SCALE GENOMIC DNA]</scope>
    <source>
        <strain evidence="3 4">SCUT-2</strain>
    </source>
</reference>
<feature type="domain" description="Lcl C-terminal" evidence="2">
    <location>
        <begin position="31"/>
        <end position="177"/>
    </location>
</feature>
<sequence>MRATLITSTLLVAGLISGAAQAALVDRGGGLIYDTDLDVTWLKDANYAKTSGYDADGLMTWSEATTWAANLSYFDAVRNVTYADWRLPTSDTTCGAFNCSNSEMGHLFYNELGGTGGQSILTSGDPDLAKFTNFRNSLYWSGTEYAPDPAYAFVFDTNYGLQGVGSKYGSTYALAVRPGDVAALPEAQTYALMLAGLGLVRWRARRRG</sequence>
<accession>A0ABZ1CMZ0</accession>
<evidence type="ECO:0000256" key="1">
    <source>
        <dbReference type="SAM" id="SignalP"/>
    </source>
</evidence>
<dbReference type="Pfam" id="PF07603">
    <property type="entry name" value="Lcl_C"/>
    <property type="match status" value="1"/>
</dbReference>
<dbReference type="Proteomes" id="UP001334732">
    <property type="component" value="Chromosome"/>
</dbReference>
<evidence type="ECO:0000259" key="2">
    <source>
        <dbReference type="Pfam" id="PF07603"/>
    </source>
</evidence>
<keyword evidence="1" id="KW-0732">Signal</keyword>
<evidence type="ECO:0000313" key="3">
    <source>
        <dbReference type="EMBL" id="WRS40358.1"/>
    </source>
</evidence>
<gene>
    <name evidence="3" type="ORF">VA613_05670</name>
</gene>
<organism evidence="3 4">
    <name type="scientific">Thiobacillus sedimenti</name>
    <dbReference type="NCBI Taxonomy" id="3110231"/>
    <lineage>
        <taxon>Bacteria</taxon>
        <taxon>Pseudomonadati</taxon>
        <taxon>Pseudomonadota</taxon>
        <taxon>Betaproteobacteria</taxon>
        <taxon>Nitrosomonadales</taxon>
        <taxon>Thiobacillaceae</taxon>
        <taxon>Thiobacillus</taxon>
    </lineage>
</organism>
<dbReference type="EMBL" id="CP141769">
    <property type="protein sequence ID" value="WRS40358.1"/>
    <property type="molecule type" value="Genomic_DNA"/>
</dbReference>
<evidence type="ECO:0000313" key="4">
    <source>
        <dbReference type="Proteomes" id="UP001334732"/>
    </source>
</evidence>
<keyword evidence="4" id="KW-1185">Reference proteome</keyword>
<proteinExistence type="predicted"/>
<name>A0ABZ1CMZ0_9PROT</name>
<dbReference type="InterPro" id="IPR011460">
    <property type="entry name" value="Lcl_C"/>
</dbReference>
<feature type="signal peptide" evidence="1">
    <location>
        <begin position="1"/>
        <end position="22"/>
    </location>
</feature>
<dbReference type="RefSeq" id="WP_324780888.1">
    <property type="nucleotide sequence ID" value="NZ_CP141769.1"/>
</dbReference>
<feature type="chain" id="PRO_5046802575" evidence="1">
    <location>
        <begin position="23"/>
        <end position="208"/>
    </location>
</feature>
<protein>
    <submittedName>
        <fullName evidence="3">DUF1566 domain-containing protein</fullName>
    </submittedName>
</protein>